<dbReference type="InterPro" id="IPR000014">
    <property type="entry name" value="PAS"/>
</dbReference>
<evidence type="ECO:0000259" key="4">
    <source>
        <dbReference type="PROSITE" id="PS50887"/>
    </source>
</evidence>
<dbReference type="GO" id="GO:0006355">
    <property type="term" value="P:regulation of DNA-templated transcription"/>
    <property type="evidence" value="ECO:0007669"/>
    <property type="project" value="InterPro"/>
</dbReference>
<dbReference type="InterPro" id="IPR029787">
    <property type="entry name" value="Nucleotide_cyclase"/>
</dbReference>
<dbReference type="NCBIfam" id="TIGR00229">
    <property type="entry name" value="sensory_box"/>
    <property type="match status" value="3"/>
</dbReference>
<dbReference type="NCBIfam" id="TIGR00254">
    <property type="entry name" value="GGDEF"/>
    <property type="match status" value="1"/>
</dbReference>
<keyword evidence="1" id="KW-1133">Transmembrane helix</keyword>
<dbReference type="InterPro" id="IPR035965">
    <property type="entry name" value="PAS-like_dom_sf"/>
</dbReference>
<dbReference type="GO" id="GO:0003824">
    <property type="term" value="F:catalytic activity"/>
    <property type="evidence" value="ECO:0007669"/>
    <property type="project" value="UniProtKB-ARBA"/>
</dbReference>
<sequence>MAAGASPAEVKSGVADSLLPLPEATPTGRRLGRGSVALLVGLQLLLVASVVAGLYFSGQHLRGVVLDHTRSHAQVQAHNLEDSMTQSFNLLDMHLRALVAEHPEIQYAEQGVAPRDLEKALTALQNKLPYVRSLSVLERSGRVLASTQAANIGQQPALEPLLPHVAPHTPGVLRFGVPWRGRDFADGSPWPSTPGPEASSHARDAGFFPVTLVLPEAPQWTIVAAINSDYFINQALNHEAMPALRHQLYTDQGTLLLSTAEDDLPGTVLDGARLAAVLERQVGVAQWPGPRGDAWLVAFRPSRNYPWFVQSQASSTQVLQPWRRDMRQLALLAGLTLVLVLLTTGALTWRVRRSLQREEQRLEETRLAASVFAHSSDFIVITDRQGRIVTVNPAFERGTGFSAAEATGCLPGHLSPSHPVPAHLDAMWAAMATEGAWQGEVIDWRKDGTPLTGWLTVNAIRDSAGRVVNYVGVLHDLSRLRADEATIRKLSLAVEQSPTSIVITSTAPAIEYANPHFFHTTGYTPAEVLGANPRVLQSGQTSQATYEAMWAELVAGRVWQGEFVNRRKSGELYIENATIAPLVDDQGRITHYLGIKQDITAAKEAEKALRLAASVVANTHEGVMVCDAAQRIIEVNPAFTRITGYTATEVLGRKPSLLSSGRRSREQYPAMWQALNQHGHWQGEFWNRHKNGSLYAAASAVNALRDAAGQVTHYVSVFSDITERKHQQEQLERLAHFDPLTGLPNRALLADRLQQGLARAQRARQGLAVCFMDLDGFKAVNDAHGHDAGDDLLAEVARRLQGSIRAGDTAARLGGDEFVLLLGGLHHPRECEDTARRVLHAVALPIEVEGHTVHVSASMGISVFQRDGCEAEQLLRQADQAMYQAKQRGRNRYVLYAPGMADADPGSA</sequence>
<feature type="domain" description="PAC" evidence="3">
    <location>
        <begin position="435"/>
        <end position="489"/>
    </location>
</feature>
<dbReference type="SUPFAM" id="SSF55785">
    <property type="entry name" value="PYP-like sensor domain (PAS domain)"/>
    <property type="match status" value="3"/>
</dbReference>
<dbReference type="SMART" id="SM00086">
    <property type="entry name" value="PAC"/>
    <property type="match status" value="3"/>
</dbReference>
<evidence type="ECO:0000313" key="5">
    <source>
        <dbReference type="EMBL" id="SFU52860.1"/>
    </source>
</evidence>
<dbReference type="CDD" id="cd01949">
    <property type="entry name" value="GGDEF"/>
    <property type="match status" value="1"/>
</dbReference>
<evidence type="ECO:0000259" key="3">
    <source>
        <dbReference type="PROSITE" id="PS50113"/>
    </source>
</evidence>
<dbReference type="EMBL" id="FPBX01000007">
    <property type="protein sequence ID" value="SFU52860.1"/>
    <property type="molecule type" value="Genomic_DNA"/>
</dbReference>
<reference evidence="5 6" key="1">
    <citation type="submission" date="2016-10" db="EMBL/GenBank/DDBJ databases">
        <authorList>
            <person name="de Groot N.N."/>
        </authorList>
    </citation>
    <scope>NUCLEOTIDE SEQUENCE [LARGE SCALE GENOMIC DNA]</scope>
    <source>
        <strain evidence="5 6">R-24608</strain>
    </source>
</reference>
<dbReference type="Pfam" id="PF00990">
    <property type="entry name" value="GGDEF"/>
    <property type="match status" value="1"/>
</dbReference>
<dbReference type="PANTHER" id="PTHR46663:SF3">
    <property type="entry name" value="SLL0267 PROTEIN"/>
    <property type="match status" value="1"/>
</dbReference>
<dbReference type="Pfam" id="PF00989">
    <property type="entry name" value="PAS"/>
    <property type="match status" value="1"/>
</dbReference>
<dbReference type="SMART" id="SM00267">
    <property type="entry name" value="GGDEF"/>
    <property type="match status" value="1"/>
</dbReference>
<proteinExistence type="predicted"/>
<dbReference type="Gene3D" id="3.30.450.20">
    <property type="entry name" value="PAS domain"/>
    <property type="match status" value="4"/>
</dbReference>
<feature type="domain" description="PAS" evidence="2">
    <location>
        <begin position="364"/>
        <end position="408"/>
    </location>
</feature>
<dbReference type="Proteomes" id="UP000183656">
    <property type="component" value="Unassembled WGS sequence"/>
</dbReference>
<organism evidence="5 6">
    <name type="scientific">Paenacidovorax caeni</name>
    <dbReference type="NCBI Taxonomy" id="343013"/>
    <lineage>
        <taxon>Bacteria</taxon>
        <taxon>Pseudomonadati</taxon>
        <taxon>Pseudomonadota</taxon>
        <taxon>Betaproteobacteria</taxon>
        <taxon>Burkholderiales</taxon>
        <taxon>Comamonadaceae</taxon>
        <taxon>Paenacidovorax</taxon>
    </lineage>
</organism>
<dbReference type="InterPro" id="IPR013767">
    <property type="entry name" value="PAS_fold"/>
</dbReference>
<evidence type="ECO:0000313" key="6">
    <source>
        <dbReference type="Proteomes" id="UP000183656"/>
    </source>
</evidence>
<feature type="domain" description="PAS" evidence="2">
    <location>
        <begin position="605"/>
        <end position="653"/>
    </location>
</feature>
<feature type="transmembrane region" description="Helical" evidence="1">
    <location>
        <begin position="329"/>
        <end position="349"/>
    </location>
</feature>
<evidence type="ECO:0000256" key="1">
    <source>
        <dbReference type="SAM" id="Phobius"/>
    </source>
</evidence>
<dbReference type="AlphaFoldDB" id="A0A1I7GWR6"/>
<dbReference type="PROSITE" id="PS50113">
    <property type="entry name" value="PAC"/>
    <property type="match status" value="3"/>
</dbReference>
<dbReference type="Gene3D" id="3.30.70.270">
    <property type="match status" value="1"/>
</dbReference>
<dbReference type="InterPro" id="IPR052163">
    <property type="entry name" value="DGC-Regulatory_Protein"/>
</dbReference>
<dbReference type="Pfam" id="PF13426">
    <property type="entry name" value="PAS_9"/>
    <property type="match status" value="2"/>
</dbReference>
<evidence type="ECO:0000259" key="2">
    <source>
        <dbReference type="PROSITE" id="PS50112"/>
    </source>
</evidence>
<dbReference type="PROSITE" id="PS50887">
    <property type="entry name" value="GGDEF"/>
    <property type="match status" value="1"/>
</dbReference>
<dbReference type="InterPro" id="IPR000700">
    <property type="entry name" value="PAS-assoc_C"/>
</dbReference>
<dbReference type="PROSITE" id="PS50112">
    <property type="entry name" value="PAS"/>
    <property type="match status" value="3"/>
</dbReference>
<gene>
    <name evidence="5" type="ORF">SAMN04489707_100769</name>
</gene>
<dbReference type="CDD" id="cd18773">
    <property type="entry name" value="PDC1_HK_sensor"/>
    <property type="match status" value="1"/>
</dbReference>
<dbReference type="CDD" id="cd00130">
    <property type="entry name" value="PAS"/>
    <property type="match status" value="3"/>
</dbReference>
<dbReference type="InterPro" id="IPR000160">
    <property type="entry name" value="GGDEF_dom"/>
</dbReference>
<feature type="domain" description="PAS" evidence="2">
    <location>
        <begin position="486"/>
        <end position="530"/>
    </location>
</feature>
<dbReference type="InterPro" id="IPR043128">
    <property type="entry name" value="Rev_trsase/Diguanyl_cyclase"/>
</dbReference>
<feature type="transmembrane region" description="Helical" evidence="1">
    <location>
        <begin position="36"/>
        <end position="56"/>
    </location>
</feature>
<feature type="domain" description="GGDEF" evidence="4">
    <location>
        <begin position="765"/>
        <end position="898"/>
    </location>
</feature>
<dbReference type="SMART" id="SM00091">
    <property type="entry name" value="PAS"/>
    <property type="match status" value="3"/>
</dbReference>
<protein>
    <submittedName>
        <fullName evidence="5">PAS domain S-box-containing protein/diguanylate cyclase (GGDEF) domain-containing protein</fullName>
    </submittedName>
</protein>
<keyword evidence="1" id="KW-0812">Transmembrane</keyword>
<feature type="domain" description="PAC" evidence="3">
    <location>
        <begin position="557"/>
        <end position="611"/>
    </location>
</feature>
<keyword evidence="1" id="KW-0472">Membrane</keyword>
<dbReference type="SUPFAM" id="SSF55073">
    <property type="entry name" value="Nucleotide cyclase"/>
    <property type="match status" value="1"/>
</dbReference>
<dbReference type="FunFam" id="3.30.70.270:FF:000001">
    <property type="entry name" value="Diguanylate cyclase domain protein"/>
    <property type="match status" value="1"/>
</dbReference>
<accession>A0A1I7GWR6</accession>
<dbReference type="STRING" id="343013.SAMN04489707_100769"/>
<dbReference type="InterPro" id="IPR001610">
    <property type="entry name" value="PAC"/>
</dbReference>
<name>A0A1I7GWR6_9BURK</name>
<feature type="domain" description="PAC" evidence="3">
    <location>
        <begin position="681"/>
        <end position="733"/>
    </location>
</feature>
<keyword evidence="6" id="KW-1185">Reference proteome</keyword>
<dbReference type="PANTHER" id="PTHR46663">
    <property type="entry name" value="DIGUANYLATE CYCLASE DGCT-RELATED"/>
    <property type="match status" value="1"/>
</dbReference>